<dbReference type="GO" id="GO:0020037">
    <property type="term" value="F:heme binding"/>
    <property type="evidence" value="ECO:0007669"/>
    <property type="project" value="InterPro"/>
</dbReference>
<dbReference type="SUPFAM" id="SSF48264">
    <property type="entry name" value="Cytochrome P450"/>
    <property type="match status" value="1"/>
</dbReference>
<feature type="region of interest" description="Disordered" evidence="4">
    <location>
        <begin position="22"/>
        <end position="51"/>
    </location>
</feature>
<evidence type="ECO:0000256" key="1">
    <source>
        <dbReference type="ARBA" id="ARBA00010617"/>
    </source>
</evidence>
<dbReference type="EMBL" id="CP144746">
    <property type="protein sequence ID" value="WVZ58482.1"/>
    <property type="molecule type" value="Genomic_DNA"/>
</dbReference>
<proteinExistence type="inferred from homology"/>
<keyword evidence="2" id="KW-0479">Metal-binding</keyword>
<gene>
    <name evidence="5" type="ORF">U9M48_008754</name>
</gene>
<dbReference type="GO" id="GO:0016705">
    <property type="term" value="F:oxidoreductase activity, acting on paired donors, with incorporation or reduction of molecular oxygen"/>
    <property type="evidence" value="ECO:0007669"/>
    <property type="project" value="InterPro"/>
</dbReference>
<dbReference type="PANTHER" id="PTHR47955">
    <property type="entry name" value="CYTOCHROME P450 FAMILY 71 PROTEIN"/>
    <property type="match status" value="1"/>
</dbReference>
<dbReference type="InterPro" id="IPR036396">
    <property type="entry name" value="Cyt_P450_sf"/>
</dbReference>
<evidence type="ECO:0000313" key="6">
    <source>
        <dbReference type="Proteomes" id="UP001341281"/>
    </source>
</evidence>
<dbReference type="PANTHER" id="PTHR47955:SF14">
    <property type="entry name" value="OS01G0543600 PROTEIN"/>
    <property type="match status" value="1"/>
</dbReference>
<protein>
    <submittedName>
        <fullName evidence="5">Uncharacterized protein</fullName>
    </submittedName>
</protein>
<evidence type="ECO:0000313" key="5">
    <source>
        <dbReference type="EMBL" id="WVZ58482.1"/>
    </source>
</evidence>
<dbReference type="Gene3D" id="1.10.630.10">
    <property type="entry name" value="Cytochrome P450"/>
    <property type="match status" value="1"/>
</dbReference>
<sequence length="132" mass="14344">MDPLWSSPSYFLFCCTTSPGPQSRAKEDASFPSGDAIDRTPPPHRQRAPSCLPAKPCGATEVGQRGVHALMLLCLGKVPTRVASSSHAAQQVLCTHDKSFASRPLSIVGDMLAYGPLDVGFTPYGEWWRWAR</sequence>
<keyword evidence="6" id="KW-1185">Reference proteome</keyword>
<name>A0AAQ3WDU6_PASNO</name>
<evidence type="ECO:0000256" key="3">
    <source>
        <dbReference type="ARBA" id="ARBA00023004"/>
    </source>
</evidence>
<dbReference type="GO" id="GO:0004497">
    <property type="term" value="F:monooxygenase activity"/>
    <property type="evidence" value="ECO:0007669"/>
    <property type="project" value="InterPro"/>
</dbReference>
<evidence type="ECO:0000256" key="4">
    <source>
        <dbReference type="SAM" id="MobiDB-lite"/>
    </source>
</evidence>
<organism evidence="5 6">
    <name type="scientific">Paspalum notatum var. saurae</name>
    <dbReference type="NCBI Taxonomy" id="547442"/>
    <lineage>
        <taxon>Eukaryota</taxon>
        <taxon>Viridiplantae</taxon>
        <taxon>Streptophyta</taxon>
        <taxon>Embryophyta</taxon>
        <taxon>Tracheophyta</taxon>
        <taxon>Spermatophyta</taxon>
        <taxon>Magnoliopsida</taxon>
        <taxon>Liliopsida</taxon>
        <taxon>Poales</taxon>
        <taxon>Poaceae</taxon>
        <taxon>PACMAD clade</taxon>
        <taxon>Panicoideae</taxon>
        <taxon>Andropogonodae</taxon>
        <taxon>Paspaleae</taxon>
        <taxon>Paspalinae</taxon>
        <taxon>Paspalum</taxon>
    </lineage>
</organism>
<dbReference type="Proteomes" id="UP001341281">
    <property type="component" value="Chromosome 02"/>
</dbReference>
<keyword evidence="3" id="KW-0408">Iron</keyword>
<dbReference type="AlphaFoldDB" id="A0AAQ3WDU6"/>
<reference evidence="5 6" key="1">
    <citation type="submission" date="2024-02" db="EMBL/GenBank/DDBJ databases">
        <title>High-quality chromosome-scale genome assembly of Pensacola bahiagrass (Paspalum notatum Flugge var. saurae).</title>
        <authorList>
            <person name="Vega J.M."/>
            <person name="Podio M."/>
            <person name="Orjuela J."/>
            <person name="Siena L.A."/>
            <person name="Pessino S.C."/>
            <person name="Combes M.C."/>
            <person name="Mariac C."/>
            <person name="Albertini E."/>
            <person name="Pupilli F."/>
            <person name="Ortiz J.P.A."/>
            <person name="Leblanc O."/>
        </authorList>
    </citation>
    <scope>NUCLEOTIDE SEQUENCE [LARGE SCALE GENOMIC DNA]</scope>
    <source>
        <strain evidence="5">R1</strain>
        <tissue evidence="5">Leaf</tissue>
    </source>
</reference>
<comment type="similarity">
    <text evidence="1">Belongs to the cytochrome P450 family.</text>
</comment>
<dbReference type="GO" id="GO:0005506">
    <property type="term" value="F:iron ion binding"/>
    <property type="evidence" value="ECO:0007669"/>
    <property type="project" value="InterPro"/>
</dbReference>
<accession>A0AAQ3WDU6</accession>
<evidence type="ECO:0000256" key="2">
    <source>
        <dbReference type="ARBA" id="ARBA00022723"/>
    </source>
</evidence>